<dbReference type="Proteomes" id="UP000004728">
    <property type="component" value="Unassembled WGS sequence"/>
</dbReference>
<dbReference type="EMBL" id="AEWJ01000026">
    <property type="protein sequence ID" value="EGD59535.1"/>
    <property type="molecule type" value="Genomic_DNA"/>
</dbReference>
<organism evidence="2 3">
    <name type="scientific">Novosphingobium nitrogenifigens DSM 19370</name>
    <dbReference type="NCBI Taxonomy" id="983920"/>
    <lineage>
        <taxon>Bacteria</taxon>
        <taxon>Pseudomonadati</taxon>
        <taxon>Pseudomonadota</taxon>
        <taxon>Alphaproteobacteria</taxon>
        <taxon>Sphingomonadales</taxon>
        <taxon>Sphingomonadaceae</taxon>
        <taxon>Novosphingobium</taxon>
    </lineage>
</organism>
<dbReference type="HOGENOM" id="CLU_104595_0_0_5"/>
<dbReference type="InParanoid" id="F1Z729"/>
<name>F1Z729_9SPHN</name>
<protein>
    <recommendedName>
        <fullName evidence="4">DUF721 domain-containing protein</fullName>
    </recommendedName>
</protein>
<dbReference type="STRING" id="983920.Y88_2579"/>
<dbReference type="InterPro" id="IPR007922">
    <property type="entry name" value="DciA-like"/>
</dbReference>
<gene>
    <name evidence="2" type="ORF">Y88_2579</name>
</gene>
<evidence type="ECO:0000313" key="3">
    <source>
        <dbReference type="Proteomes" id="UP000004728"/>
    </source>
</evidence>
<evidence type="ECO:0000256" key="1">
    <source>
        <dbReference type="SAM" id="MobiDB-lite"/>
    </source>
</evidence>
<accession>F1Z729</accession>
<feature type="compositionally biased region" description="Basic and acidic residues" evidence="1">
    <location>
        <begin position="212"/>
        <end position="224"/>
    </location>
</feature>
<dbReference type="Pfam" id="PF05258">
    <property type="entry name" value="DciA"/>
    <property type="match status" value="1"/>
</dbReference>
<evidence type="ECO:0008006" key="4">
    <source>
        <dbReference type="Google" id="ProtNLM"/>
    </source>
</evidence>
<dbReference type="eggNOG" id="COG5389">
    <property type="taxonomic scope" value="Bacteria"/>
</dbReference>
<feature type="region of interest" description="Disordered" evidence="1">
    <location>
        <begin position="212"/>
        <end position="231"/>
    </location>
</feature>
<proteinExistence type="predicted"/>
<dbReference type="AlphaFoldDB" id="F1Z729"/>
<feature type="compositionally biased region" description="Basic and acidic residues" evidence="1">
    <location>
        <begin position="43"/>
        <end position="56"/>
    </location>
</feature>
<keyword evidence="3" id="KW-1185">Reference proteome</keyword>
<feature type="region of interest" description="Disordered" evidence="1">
    <location>
        <begin position="23"/>
        <end position="56"/>
    </location>
</feature>
<sequence length="231" mass="25289">MGTLSSRRWLAWPAYGMGRSVMERDRKGTTDKAAGGKVPGAKSAERKGASLRTYERPRGGEARMIGDLMPTIGRTAFRRFGFVQSSVVTRWPEIVGVAHARHCTPESIRFPPGEKSEGIMQLVVSPGHAPLIQHVIPEIIERVNRFFGYRAVAKIKMRQGAVQAPRGSEPRNPGKGQPPPSLKPVPLELGDSLRDVGDPELRAVLESLARSLDRVATETDEARRGRAPKIG</sequence>
<reference evidence="2 3" key="1">
    <citation type="journal article" date="2012" name="J. Bacteriol.">
        <title>Draft Genome Sequence of Novosphingobium nitrogenifigens Y88T.</title>
        <authorList>
            <person name="Strabala T.J."/>
            <person name="Macdonald L."/>
            <person name="Liu V."/>
            <person name="Smit A.M."/>
        </authorList>
    </citation>
    <scope>NUCLEOTIDE SEQUENCE [LARGE SCALE GENOMIC DNA]</scope>
    <source>
        <strain evidence="2 3">DSM 19370</strain>
    </source>
</reference>
<feature type="region of interest" description="Disordered" evidence="1">
    <location>
        <begin position="160"/>
        <end position="194"/>
    </location>
</feature>
<comment type="caution">
    <text evidence="2">The sequence shown here is derived from an EMBL/GenBank/DDBJ whole genome shotgun (WGS) entry which is preliminary data.</text>
</comment>
<evidence type="ECO:0000313" key="2">
    <source>
        <dbReference type="EMBL" id="EGD59535.1"/>
    </source>
</evidence>